<evidence type="ECO:0000313" key="4">
    <source>
        <dbReference type="Proteomes" id="UP000027471"/>
    </source>
</evidence>
<dbReference type="InterPro" id="IPR038696">
    <property type="entry name" value="IalB_sf"/>
</dbReference>
<evidence type="ECO:0000256" key="1">
    <source>
        <dbReference type="SAM" id="MobiDB-lite"/>
    </source>
</evidence>
<feature type="region of interest" description="Disordered" evidence="1">
    <location>
        <begin position="32"/>
        <end position="91"/>
    </location>
</feature>
<dbReference type="Gene3D" id="2.60.40.1880">
    <property type="entry name" value="Invasion associated locus B (IalB) protein"/>
    <property type="match status" value="1"/>
</dbReference>
<feature type="chain" id="PRO_5001697143" description="Invasion associated locus B family protein" evidence="2">
    <location>
        <begin position="23"/>
        <end position="242"/>
    </location>
</feature>
<gene>
    <name evidence="3" type="ORF">DT23_04190</name>
</gene>
<dbReference type="AlphaFoldDB" id="A0A074JTS6"/>
<dbReference type="Proteomes" id="UP000027471">
    <property type="component" value="Unassembled WGS sequence"/>
</dbReference>
<evidence type="ECO:0000256" key="2">
    <source>
        <dbReference type="SAM" id="SignalP"/>
    </source>
</evidence>
<feature type="compositionally biased region" description="Low complexity" evidence="1">
    <location>
        <begin position="32"/>
        <end position="82"/>
    </location>
</feature>
<dbReference type="RefSeq" id="WP_081847090.1">
    <property type="nucleotide sequence ID" value="NZ_AUNB01000029.1"/>
</dbReference>
<keyword evidence="2" id="KW-0732">Signal</keyword>
<comment type="caution">
    <text evidence="3">The sequence shown here is derived from an EMBL/GenBank/DDBJ whole genome shotgun (WGS) entry which is preliminary data.</text>
</comment>
<protein>
    <recommendedName>
        <fullName evidence="5">Invasion associated locus B family protein</fullName>
    </recommendedName>
</protein>
<name>A0A074JTS6_9RHOB</name>
<keyword evidence="4" id="KW-1185">Reference proteome</keyword>
<proteinExistence type="predicted"/>
<organism evidence="3 4">
    <name type="scientific">Thioclava indica</name>
    <dbReference type="NCBI Taxonomy" id="1353528"/>
    <lineage>
        <taxon>Bacteria</taxon>
        <taxon>Pseudomonadati</taxon>
        <taxon>Pseudomonadota</taxon>
        <taxon>Alphaproteobacteria</taxon>
        <taxon>Rhodobacterales</taxon>
        <taxon>Paracoccaceae</taxon>
        <taxon>Thioclava</taxon>
    </lineage>
</organism>
<evidence type="ECO:0000313" key="3">
    <source>
        <dbReference type="EMBL" id="KEO59285.1"/>
    </source>
</evidence>
<reference evidence="3 4" key="1">
    <citation type="journal article" date="2015" name="Antonie Van Leeuwenhoek">
        <title>Thioclava indica sp. nov., isolated from surface seawater of the Indian Ocean.</title>
        <authorList>
            <person name="Liu Y."/>
            <person name="Lai Q."/>
            <person name="Du J."/>
            <person name="Xu H."/>
            <person name="Jiang L."/>
            <person name="Shao Z."/>
        </authorList>
    </citation>
    <scope>NUCLEOTIDE SEQUENCE [LARGE SCALE GENOMIC DNA]</scope>
    <source>
        <strain evidence="3 4">DT23-4</strain>
    </source>
</reference>
<feature type="signal peptide" evidence="2">
    <location>
        <begin position="1"/>
        <end position="22"/>
    </location>
</feature>
<dbReference type="EMBL" id="AUNB01000029">
    <property type="protein sequence ID" value="KEO59285.1"/>
    <property type="molecule type" value="Genomic_DNA"/>
</dbReference>
<dbReference type="eggNOG" id="COG5342">
    <property type="taxonomic scope" value="Bacteria"/>
</dbReference>
<dbReference type="OrthoDB" id="9797912at2"/>
<evidence type="ECO:0008006" key="5">
    <source>
        <dbReference type="Google" id="ProtNLM"/>
    </source>
</evidence>
<dbReference type="InterPro" id="IPR010642">
    <property type="entry name" value="Invasion_prot_B"/>
</dbReference>
<sequence>MSQLTKPLILALTLGMAHGAYAQDATTATDQTAPAADAATPTPAAPASDATAPTADAPAATAPAADATAPAADAAAPAASAAPQPPENNTYVKATYDDWEMQCIKTKDGKDPCQMYQVLKDAKGGNVADISLFGLPAGGKAVAGATIMVPMDTLLTQNLTIQVDSSEPRVYPFTFCQPMGCFARIGLTQGELDAYKKGGKATITIVPLASPNQKVTADISLKGFTNAYNAVVKSNEETGAVK</sequence>
<dbReference type="STRING" id="1353528.DT23_04190"/>
<accession>A0A074JTS6</accession>
<dbReference type="Pfam" id="PF06776">
    <property type="entry name" value="IalB"/>
    <property type="match status" value="1"/>
</dbReference>